<proteinExistence type="predicted"/>
<comment type="caution">
    <text evidence="1">The sequence shown here is derived from an EMBL/GenBank/DDBJ whole genome shotgun (WGS) entry which is preliminary data.</text>
</comment>
<name>A0A852V813_9BACT</name>
<dbReference type="Pfam" id="PF13620">
    <property type="entry name" value="CarboxypepD_reg"/>
    <property type="match status" value="1"/>
</dbReference>
<dbReference type="GO" id="GO:0030246">
    <property type="term" value="F:carbohydrate binding"/>
    <property type="evidence" value="ECO:0007669"/>
    <property type="project" value="InterPro"/>
</dbReference>
<dbReference type="SUPFAM" id="SSF49452">
    <property type="entry name" value="Starch-binding domain-like"/>
    <property type="match status" value="1"/>
</dbReference>
<reference evidence="1 2" key="1">
    <citation type="submission" date="2020-07" db="EMBL/GenBank/DDBJ databases">
        <title>Genomic Encyclopedia of Type Strains, Phase IV (KMG-V): Genome sequencing to study the core and pangenomes of soil and plant-associated prokaryotes.</title>
        <authorList>
            <person name="Whitman W."/>
        </authorList>
    </citation>
    <scope>NUCLEOTIDE SEQUENCE [LARGE SCALE GENOMIC DNA]</scope>
    <source>
        <strain evidence="1 2">M8UP22</strain>
    </source>
</reference>
<evidence type="ECO:0000313" key="1">
    <source>
        <dbReference type="EMBL" id="NYF89063.1"/>
    </source>
</evidence>
<dbReference type="Gene3D" id="2.60.40.1120">
    <property type="entry name" value="Carboxypeptidase-like, regulatory domain"/>
    <property type="match status" value="1"/>
</dbReference>
<dbReference type="InterPro" id="IPR013784">
    <property type="entry name" value="Carb-bd-like_fold"/>
</dbReference>
<accession>A0A852V813</accession>
<evidence type="ECO:0000313" key="2">
    <source>
        <dbReference type="Proteomes" id="UP000564385"/>
    </source>
</evidence>
<dbReference type="Proteomes" id="UP000564385">
    <property type="component" value="Unassembled WGS sequence"/>
</dbReference>
<sequence length="331" mass="35141">MPDSPGSLLQTPSANIQADGYKGTAQINGAVEDVQGVPVSNATIVLNAPGKLGKRTTTSGSDGTFTFTALPAGEFRLLITAPGLDPYTSPEFSVLSGAIVELPKATLKLSTSSSINVYATSDQIAQEQVHEQEKQRVLAVFPNFYTSYIWDAEPMSSRQKYSLAVRSIVDPVNLIANGAVAGFEQLNNSFSGYGSGIEGYGKRFGAAVADDASSRLIGSAILPSLLHQDPRYFYQGTGGFRSRSRHAVFSTFRTRGDDGLQHFNYSRIIGSLSAGAISNAYYPASDRGAGLTFRNFGITIGGTAADNLIREFVLRSLVPSVPAYANGKSTP</sequence>
<dbReference type="AlphaFoldDB" id="A0A852V813"/>
<gene>
    <name evidence="1" type="ORF">HDF08_001130</name>
</gene>
<organism evidence="1 2">
    <name type="scientific">Tunturiibacter lichenicola</name>
    <dbReference type="NCBI Taxonomy" id="2051959"/>
    <lineage>
        <taxon>Bacteria</taxon>
        <taxon>Pseudomonadati</taxon>
        <taxon>Acidobacteriota</taxon>
        <taxon>Terriglobia</taxon>
        <taxon>Terriglobales</taxon>
        <taxon>Acidobacteriaceae</taxon>
        <taxon>Tunturiibacter</taxon>
    </lineage>
</organism>
<protein>
    <recommendedName>
        <fullName evidence="3">Carboxypeptidase regulatory-like domain-containing protein</fullName>
    </recommendedName>
</protein>
<dbReference type="EMBL" id="JACCCU010000001">
    <property type="protein sequence ID" value="NYF89063.1"/>
    <property type="molecule type" value="Genomic_DNA"/>
</dbReference>
<evidence type="ECO:0008006" key="3">
    <source>
        <dbReference type="Google" id="ProtNLM"/>
    </source>
</evidence>